<dbReference type="InterPro" id="IPR036188">
    <property type="entry name" value="FAD/NAD-bd_sf"/>
</dbReference>
<dbReference type="STRING" id="633440.SAMN05421869_109196"/>
<accession>A0A1G8RWY7</accession>
<gene>
    <name evidence="1" type="ORF">SAMN05421869_109196</name>
</gene>
<dbReference type="AlphaFoldDB" id="A0A1G8RWY7"/>
<organism evidence="1 2">
    <name type="scientific">Nonomuraea jiangxiensis</name>
    <dbReference type="NCBI Taxonomy" id="633440"/>
    <lineage>
        <taxon>Bacteria</taxon>
        <taxon>Bacillati</taxon>
        <taxon>Actinomycetota</taxon>
        <taxon>Actinomycetes</taxon>
        <taxon>Streptosporangiales</taxon>
        <taxon>Streptosporangiaceae</taxon>
        <taxon>Nonomuraea</taxon>
    </lineage>
</organism>
<sequence>MRRNVCLIATKRKPYGQGVYEKHVTLWISYPPGVSSEFIRTLNKITVVGASLAGLRAVQALRREGFDRDITLVGAETHTPTTGRRCRRAC</sequence>
<keyword evidence="2" id="KW-1185">Reference proteome</keyword>
<evidence type="ECO:0000313" key="2">
    <source>
        <dbReference type="Proteomes" id="UP000199202"/>
    </source>
</evidence>
<proteinExistence type="predicted"/>
<dbReference type="SUPFAM" id="SSF51905">
    <property type="entry name" value="FAD/NAD(P)-binding domain"/>
    <property type="match status" value="1"/>
</dbReference>
<reference evidence="1 2" key="1">
    <citation type="submission" date="2016-10" db="EMBL/GenBank/DDBJ databases">
        <authorList>
            <person name="de Groot N.N."/>
        </authorList>
    </citation>
    <scope>NUCLEOTIDE SEQUENCE [LARGE SCALE GENOMIC DNA]</scope>
    <source>
        <strain evidence="1 2">CGMCC 4.6533</strain>
    </source>
</reference>
<dbReference type="Gene3D" id="3.50.50.60">
    <property type="entry name" value="FAD/NAD(P)-binding domain"/>
    <property type="match status" value="1"/>
</dbReference>
<evidence type="ECO:0000313" key="1">
    <source>
        <dbReference type="EMBL" id="SDJ20930.1"/>
    </source>
</evidence>
<dbReference type="Proteomes" id="UP000199202">
    <property type="component" value="Unassembled WGS sequence"/>
</dbReference>
<protein>
    <submittedName>
        <fullName evidence="1">Uncharacterized protein</fullName>
    </submittedName>
</protein>
<name>A0A1G8RWY7_9ACTN</name>
<dbReference type="EMBL" id="FNDJ01000009">
    <property type="protein sequence ID" value="SDJ20930.1"/>
    <property type="molecule type" value="Genomic_DNA"/>
</dbReference>